<feature type="domain" description="Nitrile hydratase alpha/Thiocyanate hydrolase gamma" evidence="2">
    <location>
        <begin position="14"/>
        <end position="68"/>
    </location>
</feature>
<dbReference type="EMBL" id="CP017717">
    <property type="protein sequence ID" value="AQZ61645.1"/>
    <property type="molecule type" value="Genomic_DNA"/>
</dbReference>
<organism evidence="3 4">
    <name type="scientific">[Actinomadura] parvosata subsp. kistnae</name>
    <dbReference type="NCBI Taxonomy" id="1909395"/>
    <lineage>
        <taxon>Bacteria</taxon>
        <taxon>Bacillati</taxon>
        <taxon>Actinomycetota</taxon>
        <taxon>Actinomycetes</taxon>
        <taxon>Streptosporangiales</taxon>
        <taxon>Streptosporangiaceae</taxon>
        <taxon>Nonomuraea</taxon>
    </lineage>
</organism>
<dbReference type="STRING" id="1909395.BKM31_09345"/>
<evidence type="ECO:0000256" key="1">
    <source>
        <dbReference type="ARBA" id="ARBA00022723"/>
    </source>
</evidence>
<gene>
    <name evidence="3" type="ORF">BKM31_09345</name>
</gene>
<protein>
    <recommendedName>
        <fullName evidence="2">Nitrile hydratase alpha/Thiocyanate hydrolase gamma domain-containing protein</fullName>
    </recommendedName>
</protein>
<dbReference type="GO" id="GO:0003824">
    <property type="term" value="F:catalytic activity"/>
    <property type="evidence" value="ECO:0007669"/>
    <property type="project" value="InterPro"/>
</dbReference>
<evidence type="ECO:0000313" key="3">
    <source>
        <dbReference type="EMBL" id="AQZ61645.1"/>
    </source>
</evidence>
<dbReference type="Pfam" id="PF02979">
    <property type="entry name" value="NHase_alpha"/>
    <property type="match status" value="1"/>
</dbReference>
<dbReference type="KEGG" id="noa:BKM31_09345"/>
<dbReference type="AlphaFoldDB" id="A0A1U9ZUM3"/>
<evidence type="ECO:0000259" key="2">
    <source>
        <dbReference type="Pfam" id="PF02979"/>
    </source>
</evidence>
<dbReference type="Proteomes" id="UP000190797">
    <property type="component" value="Chromosome"/>
</dbReference>
<dbReference type="SUPFAM" id="SSF56209">
    <property type="entry name" value="Nitrile hydratase alpha chain"/>
    <property type="match status" value="1"/>
</dbReference>
<evidence type="ECO:0000313" key="4">
    <source>
        <dbReference type="Proteomes" id="UP000190797"/>
    </source>
</evidence>
<dbReference type="GO" id="GO:0046914">
    <property type="term" value="F:transition metal ion binding"/>
    <property type="evidence" value="ECO:0007669"/>
    <property type="project" value="InterPro"/>
</dbReference>
<accession>A0A1U9ZUM3</accession>
<keyword evidence="4" id="KW-1185">Reference proteome</keyword>
<dbReference type="Gene3D" id="3.90.330.10">
    <property type="entry name" value="Nitrile hydratase alpha /Thiocyanate hydrolase gamma"/>
    <property type="match status" value="1"/>
</dbReference>
<proteinExistence type="predicted"/>
<reference evidence="4" key="1">
    <citation type="journal article" date="2017" name="Med. Chem. Commun.">
        <title>Nonomuraea sp. ATCC 55076 harbours the largest actinomycete chromosome to date and the kistamicin biosynthetic gene cluster.</title>
        <authorList>
            <person name="Nazari B."/>
            <person name="Forneris C.C."/>
            <person name="Gibson M.I."/>
            <person name="Moon K."/>
            <person name="Schramma K.R."/>
            <person name="Seyedsayamdost M.R."/>
        </authorList>
    </citation>
    <scope>NUCLEOTIDE SEQUENCE [LARGE SCALE GENOMIC DNA]</scope>
    <source>
        <strain evidence="4">ATCC 55076</strain>
    </source>
</reference>
<sequence length="160" mass="17208">MTATTDRVLDGDRAATIMAMVTARAWRDPEYKDRLLREPAAVLTEEGLDVPEGIELRVLEDTPAVRHVNLAREAGDVRQVIGGLPGALEVPEGGELRLVRNSEHVRYIVLRTPPAGIDPAMTSETTLSHHTAPFIWAVEAVVVGSTVSIVAEVVGAVVLT</sequence>
<keyword evidence="1" id="KW-0479">Metal-binding</keyword>
<dbReference type="InterPro" id="IPR036648">
    <property type="entry name" value="CN_Hdrase_a/SCN_Hdrase_g_sf"/>
</dbReference>
<dbReference type="InterPro" id="IPR004232">
    <property type="entry name" value="CN_Hdrtase_a/SCN_Hdrlase_g"/>
</dbReference>
<name>A0A1U9ZUM3_9ACTN</name>
<dbReference type="RefSeq" id="WP_080037778.1">
    <property type="nucleotide sequence ID" value="NZ_CP017717.1"/>
</dbReference>